<feature type="active site" evidence="10 11">
    <location>
        <position position="187"/>
    </location>
</feature>
<dbReference type="EC" id="3.5.1.2" evidence="10"/>
<keyword evidence="3 10" id="KW-0028">Amino-acid biosynthesis</keyword>
<dbReference type="Pfam" id="PF00117">
    <property type="entry name" value="GATase"/>
    <property type="match status" value="1"/>
</dbReference>
<evidence type="ECO:0000256" key="1">
    <source>
        <dbReference type="ARBA" id="ARBA00005091"/>
    </source>
</evidence>
<comment type="catalytic activity">
    <reaction evidence="8 10">
        <text>5-[(5-phospho-1-deoxy-D-ribulos-1-ylimino)methylamino]-1-(5-phospho-beta-D-ribosyl)imidazole-4-carboxamide + L-glutamine = D-erythro-1-(imidazol-4-yl)glycerol 3-phosphate + 5-amino-1-(5-phospho-beta-D-ribosyl)imidazole-4-carboxamide + L-glutamate + H(+)</text>
        <dbReference type="Rhea" id="RHEA:24793"/>
        <dbReference type="ChEBI" id="CHEBI:15378"/>
        <dbReference type="ChEBI" id="CHEBI:29985"/>
        <dbReference type="ChEBI" id="CHEBI:58278"/>
        <dbReference type="ChEBI" id="CHEBI:58359"/>
        <dbReference type="ChEBI" id="CHEBI:58475"/>
        <dbReference type="ChEBI" id="CHEBI:58525"/>
        <dbReference type="EC" id="4.3.2.10"/>
    </reaction>
</comment>
<dbReference type="CDD" id="cd01748">
    <property type="entry name" value="GATase1_IGP_Synthase"/>
    <property type="match status" value="1"/>
</dbReference>
<keyword evidence="10" id="KW-0963">Cytoplasm</keyword>
<accession>A0A0E9N5Y6</accession>
<evidence type="ECO:0000256" key="11">
    <source>
        <dbReference type="PIRSR" id="PIRSR000495-1"/>
    </source>
</evidence>
<dbReference type="InterPro" id="IPR010139">
    <property type="entry name" value="Imidazole-glycPsynth_HisH"/>
</dbReference>
<dbReference type="SUPFAM" id="SSF52317">
    <property type="entry name" value="Class I glutamine amidotransferase-like"/>
    <property type="match status" value="1"/>
</dbReference>
<evidence type="ECO:0000256" key="5">
    <source>
        <dbReference type="ARBA" id="ARBA00022962"/>
    </source>
</evidence>
<dbReference type="EMBL" id="BBWV01000004">
    <property type="protein sequence ID" value="GAO45218.1"/>
    <property type="molecule type" value="Genomic_DNA"/>
</dbReference>
<comment type="subcellular location">
    <subcellularLocation>
        <location evidence="10">Cytoplasm</location>
    </subcellularLocation>
</comment>
<evidence type="ECO:0000313" key="14">
    <source>
        <dbReference type="Proteomes" id="UP000033121"/>
    </source>
</evidence>
<dbReference type="NCBIfam" id="TIGR01855">
    <property type="entry name" value="IMP_synth_hisH"/>
    <property type="match status" value="1"/>
</dbReference>
<dbReference type="InterPro" id="IPR017926">
    <property type="entry name" value="GATASE"/>
</dbReference>
<evidence type="ECO:0000256" key="6">
    <source>
        <dbReference type="ARBA" id="ARBA00023102"/>
    </source>
</evidence>
<keyword evidence="5 10" id="KW-0315">Glutamine amidotransferase</keyword>
<keyword evidence="6 10" id="KW-0368">Histidine biosynthesis</keyword>
<comment type="function">
    <text evidence="10">IGPS catalyzes the conversion of PRFAR and glutamine to IGP, AICAR and glutamate. The HisH subunit catalyzes the hydrolysis of glutamine to glutamate and ammonia as part of the synthesis of IGP and AICAR. The resulting ammonia molecule is channeled to the active site of HisF.</text>
</comment>
<dbReference type="Proteomes" id="UP000033121">
    <property type="component" value="Unassembled WGS sequence"/>
</dbReference>
<dbReference type="GO" id="GO:0004359">
    <property type="term" value="F:glutaminase activity"/>
    <property type="evidence" value="ECO:0007669"/>
    <property type="project" value="UniProtKB-EC"/>
</dbReference>
<evidence type="ECO:0000256" key="10">
    <source>
        <dbReference type="HAMAP-Rule" id="MF_00278"/>
    </source>
</evidence>
<dbReference type="PANTHER" id="PTHR42701">
    <property type="entry name" value="IMIDAZOLE GLYCEROL PHOSPHATE SYNTHASE SUBUNIT HISH"/>
    <property type="match status" value="1"/>
</dbReference>
<sequence>MVAIVNYGVGNLTSILNMFRRIGVDACITGDKETIQNAGKILLPGIGHFDSCMERFNASGLRQVVESRAFDGSTPVLGICVGAQMMTRKSEEGSEKGLGWIAGDTVRFRHAQDSSFKVPHMGWSDIRVCEGSVLMDDLPEEPRFYFAHSFHFQLDEPAIATTRCEYGYDFVSSFRLNNIHGVQFHPEKSHRYGMRLLSNFGAL</sequence>
<evidence type="ECO:0000256" key="8">
    <source>
        <dbReference type="ARBA" id="ARBA00047838"/>
    </source>
</evidence>
<dbReference type="Gene3D" id="3.40.50.880">
    <property type="match status" value="1"/>
</dbReference>
<dbReference type="InterPro" id="IPR029062">
    <property type="entry name" value="Class_I_gatase-like"/>
</dbReference>
<proteinExistence type="inferred from homology"/>
<evidence type="ECO:0000313" key="13">
    <source>
        <dbReference type="EMBL" id="GAO45218.1"/>
    </source>
</evidence>
<feature type="active site" description="Nucleophile" evidence="10 11">
    <location>
        <position position="80"/>
    </location>
</feature>
<evidence type="ECO:0000256" key="4">
    <source>
        <dbReference type="ARBA" id="ARBA00022801"/>
    </source>
</evidence>
<dbReference type="PROSITE" id="PS51273">
    <property type="entry name" value="GATASE_TYPE_1"/>
    <property type="match status" value="1"/>
</dbReference>
<keyword evidence="14" id="KW-1185">Reference proteome</keyword>
<dbReference type="RefSeq" id="WP_046371169.1">
    <property type="nucleotide sequence ID" value="NZ_BBWV01000004.1"/>
</dbReference>
<dbReference type="GO" id="GO:0000105">
    <property type="term" value="P:L-histidine biosynthetic process"/>
    <property type="evidence" value="ECO:0007669"/>
    <property type="project" value="UniProtKB-UniRule"/>
</dbReference>
<comment type="catalytic activity">
    <reaction evidence="9 10">
        <text>L-glutamine + H2O = L-glutamate + NH4(+)</text>
        <dbReference type="Rhea" id="RHEA:15889"/>
        <dbReference type="ChEBI" id="CHEBI:15377"/>
        <dbReference type="ChEBI" id="CHEBI:28938"/>
        <dbReference type="ChEBI" id="CHEBI:29985"/>
        <dbReference type="ChEBI" id="CHEBI:58359"/>
        <dbReference type="EC" id="3.5.1.2"/>
    </reaction>
</comment>
<evidence type="ECO:0000256" key="9">
    <source>
        <dbReference type="ARBA" id="ARBA00049534"/>
    </source>
</evidence>
<reference evidence="13 14" key="1">
    <citation type="submission" date="2015-04" db="EMBL/GenBank/DDBJ databases">
        <title>Whole genome shotgun sequence of Flavihumibacter petaseus NBRC 106054.</title>
        <authorList>
            <person name="Miyazawa S."/>
            <person name="Hosoyama A."/>
            <person name="Hashimoto M."/>
            <person name="Noguchi M."/>
            <person name="Tsuchikane K."/>
            <person name="Ohji S."/>
            <person name="Yamazoe A."/>
            <person name="Ichikawa N."/>
            <person name="Kimura A."/>
            <person name="Fujita N."/>
        </authorList>
    </citation>
    <scope>NUCLEOTIDE SEQUENCE [LARGE SCALE GENOMIC DNA]</scope>
    <source>
        <strain evidence="13 14">NBRC 106054</strain>
    </source>
</reference>
<protein>
    <recommendedName>
        <fullName evidence="10">Imidazole glycerol phosphate synthase subunit HisH</fullName>
        <ecNumber evidence="10">4.3.2.10</ecNumber>
    </recommendedName>
    <alternativeName>
        <fullName evidence="10">IGP synthase glutaminase subunit</fullName>
        <ecNumber evidence="10">3.5.1.2</ecNumber>
    </alternativeName>
    <alternativeName>
        <fullName evidence="10">IGP synthase subunit HisH</fullName>
    </alternativeName>
    <alternativeName>
        <fullName evidence="10">ImGP synthase subunit HisH</fullName>
        <shortName evidence="10">IGPS subunit HisH</shortName>
    </alternativeName>
</protein>
<feature type="active site" evidence="10 11">
    <location>
        <position position="185"/>
    </location>
</feature>
<evidence type="ECO:0000256" key="2">
    <source>
        <dbReference type="ARBA" id="ARBA00011152"/>
    </source>
</evidence>
<name>A0A0E9N5Y6_9BACT</name>
<gene>
    <name evidence="10 13" type="primary">hisH</name>
    <name evidence="13" type="ORF">FPE01S_04_04620</name>
</gene>
<evidence type="ECO:0000259" key="12">
    <source>
        <dbReference type="Pfam" id="PF00117"/>
    </source>
</evidence>
<keyword evidence="4 10" id="KW-0378">Hydrolase</keyword>
<evidence type="ECO:0000256" key="3">
    <source>
        <dbReference type="ARBA" id="ARBA00022605"/>
    </source>
</evidence>
<dbReference type="GO" id="GO:0016829">
    <property type="term" value="F:lyase activity"/>
    <property type="evidence" value="ECO:0007669"/>
    <property type="project" value="UniProtKB-KW"/>
</dbReference>
<dbReference type="OrthoDB" id="9807137at2"/>
<dbReference type="AlphaFoldDB" id="A0A0E9N5Y6"/>
<comment type="pathway">
    <text evidence="1 10">Amino-acid biosynthesis; L-histidine biosynthesis; L-histidine from 5-phospho-alpha-D-ribose 1-diphosphate: step 5/9.</text>
</comment>
<dbReference type="EC" id="4.3.2.10" evidence="10"/>
<dbReference type="HAMAP" id="MF_00278">
    <property type="entry name" value="HisH"/>
    <property type="match status" value="1"/>
</dbReference>
<dbReference type="UniPathway" id="UPA00031">
    <property type="reaction ID" value="UER00010"/>
</dbReference>
<evidence type="ECO:0000256" key="7">
    <source>
        <dbReference type="ARBA" id="ARBA00023239"/>
    </source>
</evidence>
<keyword evidence="7 10" id="KW-0456">Lyase</keyword>
<organism evidence="13 14">
    <name type="scientific">Flavihumibacter petaseus NBRC 106054</name>
    <dbReference type="NCBI Taxonomy" id="1220578"/>
    <lineage>
        <taxon>Bacteria</taxon>
        <taxon>Pseudomonadati</taxon>
        <taxon>Bacteroidota</taxon>
        <taxon>Chitinophagia</taxon>
        <taxon>Chitinophagales</taxon>
        <taxon>Chitinophagaceae</taxon>
        <taxon>Flavihumibacter</taxon>
    </lineage>
</organism>
<comment type="subunit">
    <text evidence="2 10">Heterodimer of HisH and HisF.</text>
</comment>
<comment type="caution">
    <text evidence="13">The sequence shown here is derived from an EMBL/GenBank/DDBJ whole genome shotgun (WGS) entry which is preliminary data.</text>
</comment>
<dbReference type="GO" id="GO:0005737">
    <property type="term" value="C:cytoplasm"/>
    <property type="evidence" value="ECO:0007669"/>
    <property type="project" value="UniProtKB-SubCell"/>
</dbReference>
<dbReference type="GO" id="GO:0000107">
    <property type="term" value="F:imidazoleglycerol-phosphate synthase activity"/>
    <property type="evidence" value="ECO:0007669"/>
    <property type="project" value="UniProtKB-UniRule"/>
</dbReference>
<dbReference type="PIRSF" id="PIRSF000495">
    <property type="entry name" value="Amidotransf_hisH"/>
    <property type="match status" value="1"/>
</dbReference>
<dbReference type="PANTHER" id="PTHR42701:SF1">
    <property type="entry name" value="IMIDAZOLE GLYCEROL PHOSPHATE SYNTHASE SUBUNIT HISH"/>
    <property type="match status" value="1"/>
</dbReference>
<dbReference type="STRING" id="1220578.FPE01S_04_04620"/>
<feature type="domain" description="Glutamine amidotransferase" evidence="12">
    <location>
        <begin position="4"/>
        <end position="200"/>
    </location>
</feature>